<reference evidence="3 5" key="2">
    <citation type="journal article" date="2013" name="Nature">
        <title>Insights into bilaterian evolution from three spiralian genomes.</title>
        <authorList>
            <person name="Simakov O."/>
            <person name="Marletaz F."/>
            <person name="Cho S.J."/>
            <person name="Edsinger-Gonzales E."/>
            <person name="Havlak P."/>
            <person name="Hellsten U."/>
            <person name="Kuo D.H."/>
            <person name="Larsson T."/>
            <person name="Lv J."/>
            <person name="Arendt D."/>
            <person name="Savage R."/>
            <person name="Osoegawa K."/>
            <person name="de Jong P."/>
            <person name="Grimwood J."/>
            <person name="Chapman J.A."/>
            <person name="Shapiro H."/>
            <person name="Aerts A."/>
            <person name="Otillar R.P."/>
            <person name="Terry A.Y."/>
            <person name="Boore J.L."/>
            <person name="Grigoriev I.V."/>
            <person name="Lindberg D.R."/>
            <person name="Seaver E.C."/>
            <person name="Weisblat D.A."/>
            <person name="Putnam N.H."/>
            <person name="Rokhsar D.S."/>
        </authorList>
    </citation>
    <scope>NUCLEOTIDE SEQUENCE</scope>
</reference>
<dbReference type="CTD" id="20211176"/>
<evidence type="ECO:0000313" key="4">
    <source>
        <dbReference type="EnsemblMetazoa" id="HelroP189214"/>
    </source>
</evidence>
<name>T1FQS9_HELRO</name>
<keyword evidence="1" id="KW-0802">TPR repeat</keyword>
<dbReference type="STRING" id="6412.T1FQS9"/>
<dbReference type="Proteomes" id="UP000015101">
    <property type="component" value="Unassembled WGS sequence"/>
</dbReference>
<evidence type="ECO:0000313" key="5">
    <source>
        <dbReference type="Proteomes" id="UP000015101"/>
    </source>
</evidence>
<evidence type="ECO:0000313" key="3">
    <source>
        <dbReference type="EMBL" id="ESN96359.1"/>
    </source>
</evidence>
<reference evidence="5" key="1">
    <citation type="submission" date="2012-12" db="EMBL/GenBank/DDBJ databases">
        <authorList>
            <person name="Hellsten U."/>
            <person name="Grimwood J."/>
            <person name="Chapman J.A."/>
            <person name="Shapiro H."/>
            <person name="Aerts A."/>
            <person name="Otillar R.P."/>
            <person name="Terry A.Y."/>
            <person name="Boore J.L."/>
            <person name="Simakov O."/>
            <person name="Marletaz F."/>
            <person name="Cho S.-J."/>
            <person name="Edsinger-Gonzales E."/>
            <person name="Havlak P."/>
            <person name="Kuo D.-H."/>
            <person name="Larsson T."/>
            <person name="Lv J."/>
            <person name="Arendt D."/>
            <person name="Savage R."/>
            <person name="Osoegawa K."/>
            <person name="de Jong P."/>
            <person name="Lindberg D.R."/>
            <person name="Seaver E.C."/>
            <person name="Weisblat D.A."/>
            <person name="Putnam N.H."/>
            <person name="Grigoriev I.V."/>
            <person name="Rokhsar D.S."/>
        </authorList>
    </citation>
    <scope>NUCLEOTIDE SEQUENCE</scope>
</reference>
<feature type="compositionally biased region" description="Low complexity" evidence="2">
    <location>
        <begin position="609"/>
        <end position="636"/>
    </location>
</feature>
<evidence type="ECO:0008006" key="6">
    <source>
        <dbReference type="Google" id="ProtNLM"/>
    </source>
</evidence>
<reference evidence="4" key="3">
    <citation type="submission" date="2015-06" db="UniProtKB">
        <authorList>
            <consortium name="EnsemblMetazoa"/>
        </authorList>
    </citation>
    <scope>IDENTIFICATION</scope>
</reference>
<dbReference type="EnsemblMetazoa" id="HelroT189214">
    <property type="protein sequence ID" value="HelroP189214"/>
    <property type="gene ID" value="HelroG189214"/>
</dbReference>
<feature type="repeat" description="TPR" evidence="1">
    <location>
        <begin position="213"/>
        <end position="246"/>
    </location>
</feature>
<dbReference type="Gene3D" id="1.25.40.10">
    <property type="entry name" value="Tetratricopeptide repeat domain"/>
    <property type="match status" value="4"/>
</dbReference>
<dbReference type="OrthoDB" id="626167at2759"/>
<dbReference type="PANTHER" id="PTHR10098:SF108">
    <property type="entry name" value="TETRATRICOPEPTIDE REPEAT PROTEIN 28"/>
    <property type="match status" value="1"/>
</dbReference>
<dbReference type="InterPro" id="IPR019734">
    <property type="entry name" value="TPR_rpt"/>
</dbReference>
<dbReference type="Pfam" id="PF13424">
    <property type="entry name" value="TPR_12"/>
    <property type="match status" value="1"/>
</dbReference>
<dbReference type="GeneID" id="20211176"/>
<feature type="repeat" description="TPR" evidence="1">
    <location>
        <begin position="12"/>
        <end position="45"/>
    </location>
</feature>
<feature type="region of interest" description="Disordered" evidence="2">
    <location>
        <begin position="607"/>
        <end position="637"/>
    </location>
</feature>
<dbReference type="KEGG" id="hro:HELRODRAFT_189214"/>
<proteinExistence type="predicted"/>
<dbReference type="SMART" id="SM00028">
    <property type="entry name" value="TPR"/>
    <property type="match status" value="11"/>
</dbReference>
<keyword evidence="5" id="KW-1185">Reference proteome</keyword>
<dbReference type="EMBL" id="KB097495">
    <property type="protein sequence ID" value="ESN96359.1"/>
    <property type="molecule type" value="Genomic_DNA"/>
</dbReference>
<organism evidence="4 5">
    <name type="scientific">Helobdella robusta</name>
    <name type="common">Californian leech</name>
    <dbReference type="NCBI Taxonomy" id="6412"/>
    <lineage>
        <taxon>Eukaryota</taxon>
        <taxon>Metazoa</taxon>
        <taxon>Spiralia</taxon>
        <taxon>Lophotrochozoa</taxon>
        <taxon>Annelida</taxon>
        <taxon>Clitellata</taxon>
        <taxon>Hirudinea</taxon>
        <taxon>Rhynchobdellida</taxon>
        <taxon>Glossiphoniidae</taxon>
        <taxon>Helobdella</taxon>
    </lineage>
</organism>
<dbReference type="PROSITE" id="PS50005">
    <property type="entry name" value="TPR"/>
    <property type="match status" value="3"/>
</dbReference>
<accession>T1FQS9</accession>
<gene>
    <name evidence="4" type="primary">20211176</name>
    <name evidence="3" type="ORF">HELRODRAFT_189214</name>
</gene>
<protein>
    <recommendedName>
        <fullName evidence="6">MalT-like TPR region domain-containing protein</fullName>
    </recommendedName>
</protein>
<feature type="repeat" description="TPR" evidence="1">
    <location>
        <begin position="295"/>
        <end position="328"/>
    </location>
</feature>
<dbReference type="AlphaFoldDB" id="T1FQS9"/>
<dbReference type="PANTHER" id="PTHR10098">
    <property type="entry name" value="RAPSYN-RELATED"/>
    <property type="match status" value="1"/>
</dbReference>
<dbReference type="HOGENOM" id="CLU_296347_0_0_1"/>
<evidence type="ECO:0000256" key="2">
    <source>
        <dbReference type="SAM" id="MobiDB-lite"/>
    </source>
</evidence>
<dbReference type="InParanoid" id="T1FQS9"/>
<dbReference type="SUPFAM" id="SSF48452">
    <property type="entry name" value="TPR-like"/>
    <property type="match status" value="4"/>
</dbReference>
<sequence>MQDSIHESANISKLCLQYGKLYYSKANYKKSISCFECALRFSRSNELDLKLQSLAYSYLSELYWKVNDASMAVSYMKQDLFIATVMACPGSLFRCYSNLANAYYFKGEFRRSLMYRRHQLTVALKLKNLPPIIMVLKEVAYLHAMIGMYKLAVRILQRCLHLSAKLNDDLLQLAVMNDLSVLQLVLAHFDSSLKVSEEHLRLSELLNNRREEVEAYKNMACVHLATGSYNKSIECLNNILHLNNNHFHNDPYLQMTTHSMLGHVYLATNELKKANLYFEKQLNQALKCCDDSAEARACFNLGMLFEKANNFKSATKLYERTLALVDHDIDATIYENFPQSLVAFRGRLYFHIGCYFEKLKCYDVTLEAYKRALQIYRSSNLENCEAVCLRSLSHLYSQLDQMDSCLKYFKMYANLASYSGASTSGKHCTSYMYEAKLTDLIRLDKLARSKLIAGNLQEAVEIFELFLSSVDWLQQFQQPQQLQQYQPQNKQQIENAHNLTYTRLHVLDNLAHVNYKLERYNEAFNYYSMALPLCQNLKRLKREIRCLQYLGNIKLRQQCYMQALQFFEQCLRLVQANNKDVNFDGGEVKLVSSVENLSQTEVSDKLLDNNNIGESNSNSNNNSDHVNNNPSPISSPKSTETRILEAILLLNISDCYMMLGQLAEARNHLYCILKNRTTTRLLMQYNVRCFQRCALNMGTCCMWLARLHEAIASFLVYAHVSQLQCVQSSCCYDDAGDSNEMLGYKMMSECYEMHAQLPWAVECVLKIKKILSSLSSFQSPSNDATLTSLSPPSLPSMLKDFNDYVQFKLNNNDITACALSDDEMMKIFSCGVKYLLNNFSASGKKSWKILLHLVEKSLWKMQCVNDHNNNDNNNTINNNSYNSSCSNGSRRNNYKDMYITQESFINRMKKTGKKNVTIKCDINNNNNNNNNSNINVTNDNNNKIKKSNVDTSQRNLIGAMMVMVTLGFTMRATPTNNDGYNEGKKIERLIIFPRKDKNNLMRIFVSTLKRLPGWLHVFY</sequence>
<dbReference type="EMBL" id="AMQM01001383">
    <property type="status" value="NOT_ANNOTATED_CDS"/>
    <property type="molecule type" value="Genomic_DNA"/>
</dbReference>
<dbReference type="RefSeq" id="XP_009025535.1">
    <property type="nucleotide sequence ID" value="XM_009027287.1"/>
</dbReference>
<evidence type="ECO:0000256" key="1">
    <source>
        <dbReference type="PROSITE-ProRule" id="PRU00339"/>
    </source>
</evidence>
<dbReference type="Pfam" id="PF13176">
    <property type="entry name" value="TPR_7"/>
    <property type="match status" value="1"/>
</dbReference>
<dbReference type="eggNOG" id="KOG0548">
    <property type="taxonomic scope" value="Eukaryota"/>
</dbReference>
<dbReference type="InterPro" id="IPR011990">
    <property type="entry name" value="TPR-like_helical_dom_sf"/>
</dbReference>